<dbReference type="EMBL" id="KM236246">
    <property type="protein sequence ID" value="AIW03508.1"/>
    <property type="molecule type" value="Genomic_DNA"/>
</dbReference>
<dbReference type="KEGG" id="vg:24608085"/>
<dbReference type="GeneID" id="24608085"/>
<proteinExistence type="predicted"/>
<organism evidence="1 2">
    <name type="scientific">Bacillus phage Moonbeam</name>
    <dbReference type="NCBI Taxonomy" id="1540091"/>
    <lineage>
        <taxon>Viruses</taxon>
        <taxon>Duplodnaviria</taxon>
        <taxon>Heunggongvirae</taxon>
        <taxon>Uroviricota</taxon>
        <taxon>Caudoviricetes</taxon>
        <taxon>Herelleviridae</taxon>
        <taxon>Bastillevirinae</taxon>
        <taxon>Moonbeamvirus</taxon>
        <taxon>Moonbeamvirus moonbeam</taxon>
    </lineage>
</organism>
<dbReference type="Proteomes" id="UP000030207">
    <property type="component" value="Segment"/>
</dbReference>
<keyword evidence="2" id="KW-1185">Reference proteome</keyword>
<accession>A0A0A0RV61</accession>
<name>A0A0A0RV61_9CAUD</name>
<evidence type="ECO:0000313" key="1">
    <source>
        <dbReference type="EMBL" id="AIW03508.1"/>
    </source>
</evidence>
<evidence type="ECO:0000313" key="2">
    <source>
        <dbReference type="Proteomes" id="UP000030207"/>
    </source>
</evidence>
<gene>
    <name evidence="1" type="ORF">CPT_Moonbeam110</name>
</gene>
<protein>
    <submittedName>
        <fullName evidence="1">Uncharacterized protein</fullName>
    </submittedName>
</protein>
<sequence>MVELRYIITSGYIDKDTIDGYAGKGWTFVATVPAKNIHPHAFDTDKATIFSKYTPYELEEELEGN</sequence>
<dbReference type="RefSeq" id="YP_009151673.1">
    <property type="nucleotide sequence ID" value="NC_027374.1"/>
</dbReference>
<reference evidence="1 2" key="1">
    <citation type="submission" date="2014-07" db="EMBL/GenBank/DDBJ databases">
        <title>Complete Genome of Bacillus megaterium Myophage Moonbeam.</title>
        <authorList>
            <person name="Cadungog J.N."/>
            <person name="Khatemi B.E."/>
            <person name="Hernandez A.C."/>
            <person name="Everett G.F.K."/>
        </authorList>
    </citation>
    <scope>NUCLEOTIDE SEQUENCE [LARGE SCALE GENOMIC DNA]</scope>
</reference>